<feature type="transmembrane region" description="Helical" evidence="1">
    <location>
        <begin position="99"/>
        <end position="123"/>
    </location>
</feature>
<gene>
    <name evidence="2" type="ORF">ANCCAN_06904</name>
</gene>
<protein>
    <recommendedName>
        <fullName evidence="4">G-protein coupled receptors family 1 profile domain-containing protein</fullName>
    </recommendedName>
</protein>
<name>A0A368GRT4_ANCCA</name>
<dbReference type="SUPFAM" id="SSF81321">
    <property type="entry name" value="Family A G protein-coupled receptor-like"/>
    <property type="match status" value="1"/>
</dbReference>
<dbReference type="PANTHER" id="PTHR46955:SF3">
    <property type="entry name" value="G_PROTEIN_RECEP_F1_2 DOMAIN-CONTAINING PROTEIN"/>
    <property type="match status" value="1"/>
</dbReference>
<dbReference type="InterPro" id="IPR052322">
    <property type="entry name" value="Mito_rRNA_Mtase_NSUN4"/>
</dbReference>
<accession>A0A368GRT4</accession>
<dbReference type="InterPro" id="IPR019420">
    <property type="entry name" value="7TM_GPCR_serpentine_rcpt_Srbc"/>
</dbReference>
<sequence>MWHPSQIDMNPYIVMISSTPLIVQLKVNLTLTVAIALDRVLALYVPVRYRMMSPTKFSNIALVLGVIAGICDLIIEFSLTPFQRNKNCAALGCFVDSRFLMYWGTSNMVLGLCVIVLTIFVLVKLQQMKGRSKQSMVITRNEGTKFAQANRASKSFLICSIVCLTIPSVVVGGAELFGFSLFQYIGPFYLVGLLCAGCSNCIVFMFFNTKMRAYLRTCTTASDSGGWSYISQRRGETTLKTENHLSNIDMR</sequence>
<dbReference type="Proteomes" id="UP000252519">
    <property type="component" value="Unassembled WGS sequence"/>
</dbReference>
<keyword evidence="1" id="KW-0472">Membrane</keyword>
<dbReference type="EMBL" id="JOJR01000068">
    <property type="protein sequence ID" value="RCN47073.1"/>
    <property type="molecule type" value="Genomic_DNA"/>
</dbReference>
<reference evidence="2 3" key="1">
    <citation type="submission" date="2014-10" db="EMBL/GenBank/DDBJ databases">
        <title>Draft genome of the hookworm Ancylostoma caninum.</title>
        <authorList>
            <person name="Mitreva M."/>
        </authorList>
    </citation>
    <scope>NUCLEOTIDE SEQUENCE [LARGE SCALE GENOMIC DNA]</scope>
    <source>
        <strain evidence="2 3">Baltimore</strain>
    </source>
</reference>
<feature type="transmembrane region" description="Helical" evidence="1">
    <location>
        <begin position="57"/>
        <end position="79"/>
    </location>
</feature>
<keyword evidence="1" id="KW-0812">Transmembrane</keyword>
<feature type="transmembrane region" description="Helical" evidence="1">
    <location>
        <begin position="12"/>
        <end position="37"/>
    </location>
</feature>
<organism evidence="2 3">
    <name type="scientific">Ancylostoma caninum</name>
    <name type="common">Dog hookworm</name>
    <dbReference type="NCBI Taxonomy" id="29170"/>
    <lineage>
        <taxon>Eukaryota</taxon>
        <taxon>Metazoa</taxon>
        <taxon>Ecdysozoa</taxon>
        <taxon>Nematoda</taxon>
        <taxon>Chromadorea</taxon>
        <taxon>Rhabditida</taxon>
        <taxon>Rhabditina</taxon>
        <taxon>Rhabditomorpha</taxon>
        <taxon>Strongyloidea</taxon>
        <taxon>Ancylostomatidae</taxon>
        <taxon>Ancylostomatinae</taxon>
        <taxon>Ancylostoma</taxon>
    </lineage>
</organism>
<comment type="caution">
    <text evidence="2">The sequence shown here is derived from an EMBL/GenBank/DDBJ whole genome shotgun (WGS) entry which is preliminary data.</text>
</comment>
<evidence type="ECO:0008006" key="4">
    <source>
        <dbReference type="Google" id="ProtNLM"/>
    </source>
</evidence>
<evidence type="ECO:0000313" key="2">
    <source>
        <dbReference type="EMBL" id="RCN47073.1"/>
    </source>
</evidence>
<evidence type="ECO:0000256" key="1">
    <source>
        <dbReference type="SAM" id="Phobius"/>
    </source>
</evidence>
<dbReference type="AlphaFoldDB" id="A0A368GRT4"/>
<feature type="transmembrane region" description="Helical" evidence="1">
    <location>
        <begin position="155"/>
        <end position="182"/>
    </location>
</feature>
<dbReference type="CDD" id="cd00637">
    <property type="entry name" value="7tm_classA_rhodopsin-like"/>
    <property type="match status" value="1"/>
</dbReference>
<keyword evidence="3" id="KW-1185">Reference proteome</keyword>
<evidence type="ECO:0000313" key="3">
    <source>
        <dbReference type="Proteomes" id="UP000252519"/>
    </source>
</evidence>
<dbReference type="Pfam" id="PF10316">
    <property type="entry name" value="7TM_GPCR_Srbc"/>
    <property type="match status" value="1"/>
</dbReference>
<feature type="transmembrane region" description="Helical" evidence="1">
    <location>
        <begin position="188"/>
        <end position="207"/>
    </location>
</feature>
<keyword evidence="1" id="KW-1133">Transmembrane helix</keyword>
<dbReference type="PANTHER" id="PTHR46955">
    <property type="entry name" value="PROTEIN CBG01349-RELATED"/>
    <property type="match status" value="1"/>
</dbReference>
<dbReference type="OrthoDB" id="5794962at2759"/>
<proteinExistence type="predicted"/>
<dbReference type="Gene3D" id="1.20.1070.10">
    <property type="entry name" value="Rhodopsin 7-helix transmembrane proteins"/>
    <property type="match status" value="1"/>
</dbReference>